<accession>D8QPD0</accession>
<dbReference type="EMBL" id="GL377625">
    <property type="protein sequence ID" value="EFJ14963.1"/>
    <property type="molecule type" value="Genomic_DNA"/>
</dbReference>
<dbReference type="OrthoDB" id="79252at2759"/>
<dbReference type="InterPro" id="IPR001965">
    <property type="entry name" value="Znf_PHD"/>
</dbReference>
<evidence type="ECO:0000256" key="5">
    <source>
        <dbReference type="ARBA" id="ARBA00023242"/>
    </source>
</evidence>
<evidence type="ECO:0000256" key="4">
    <source>
        <dbReference type="ARBA" id="ARBA00022833"/>
    </source>
</evidence>
<feature type="non-terminal residue" evidence="8">
    <location>
        <position position="1"/>
    </location>
</feature>
<evidence type="ECO:0000313" key="8">
    <source>
        <dbReference type="EMBL" id="EFJ38259.1"/>
    </source>
</evidence>
<dbReference type="HOGENOM" id="CLU_174309_0_0_1"/>
<keyword evidence="9" id="KW-1185">Reference proteome</keyword>
<name>D8QPD0_SELML</name>
<keyword evidence="5" id="KW-0539">Nucleus</keyword>
<dbReference type="OMA" id="HTSCCQV"/>
<dbReference type="InParanoid" id="D8QPD0"/>
<dbReference type="Gramene" id="EFJ14963">
    <property type="protein sequence ID" value="EFJ14963"/>
    <property type="gene ID" value="SELMODRAFT_49818"/>
</dbReference>
<comment type="subcellular location">
    <subcellularLocation>
        <location evidence="1">Nucleus</location>
    </subcellularLocation>
</comment>
<dbReference type="GO" id="GO:0005634">
    <property type="term" value="C:nucleus"/>
    <property type="evidence" value="ECO:0007669"/>
    <property type="project" value="UniProtKB-SubCell"/>
</dbReference>
<dbReference type="SUPFAM" id="SSF57903">
    <property type="entry name" value="FYVE/PHD zinc finger"/>
    <property type="match status" value="1"/>
</dbReference>
<evidence type="ECO:0000259" key="6">
    <source>
        <dbReference type="SMART" id="SM00249"/>
    </source>
</evidence>
<proteinExistence type="predicted"/>
<dbReference type="KEGG" id="smo:SELMODRAFT_49818"/>
<dbReference type="PROSITE" id="PS01359">
    <property type="entry name" value="ZF_PHD_1"/>
    <property type="match status" value="1"/>
</dbReference>
<evidence type="ECO:0000313" key="9">
    <source>
        <dbReference type="Proteomes" id="UP000001514"/>
    </source>
</evidence>
<dbReference type="SMART" id="SM00249">
    <property type="entry name" value="PHD"/>
    <property type="match status" value="1"/>
</dbReference>
<dbReference type="Pfam" id="PF00628">
    <property type="entry name" value="PHD"/>
    <property type="match status" value="1"/>
</dbReference>
<dbReference type="Proteomes" id="UP000001514">
    <property type="component" value="Unassembled WGS sequence"/>
</dbReference>
<keyword evidence="3" id="KW-0863">Zinc-finger</keyword>
<dbReference type="KEGG" id="smo:SELMODRAFT_73068"/>
<dbReference type="InterPro" id="IPR019786">
    <property type="entry name" value="Zinc_finger_PHD-type_CS"/>
</dbReference>
<organism evidence="9">
    <name type="scientific">Selaginella moellendorffii</name>
    <name type="common">Spikemoss</name>
    <dbReference type="NCBI Taxonomy" id="88036"/>
    <lineage>
        <taxon>Eukaryota</taxon>
        <taxon>Viridiplantae</taxon>
        <taxon>Streptophyta</taxon>
        <taxon>Embryophyta</taxon>
        <taxon>Tracheophyta</taxon>
        <taxon>Lycopodiopsida</taxon>
        <taxon>Selaginellales</taxon>
        <taxon>Selaginellaceae</taxon>
        <taxon>Selaginella</taxon>
    </lineage>
</organism>
<evidence type="ECO:0000256" key="3">
    <source>
        <dbReference type="ARBA" id="ARBA00022771"/>
    </source>
</evidence>
<protein>
    <recommendedName>
        <fullName evidence="6">Zinc finger PHD-type domain-containing protein</fullName>
    </recommendedName>
</protein>
<evidence type="ECO:0000313" key="7">
    <source>
        <dbReference type="EMBL" id="EFJ14963.1"/>
    </source>
</evidence>
<dbReference type="GO" id="GO:0008270">
    <property type="term" value="F:zinc ion binding"/>
    <property type="evidence" value="ECO:0007669"/>
    <property type="project" value="UniProtKB-KW"/>
</dbReference>
<dbReference type="InterPro" id="IPR013083">
    <property type="entry name" value="Znf_RING/FYVE/PHD"/>
</dbReference>
<dbReference type="AlphaFoldDB" id="D8QPD0"/>
<gene>
    <name evidence="7" type="ORF">SELMODRAFT_49818</name>
    <name evidence="8" type="ORF">SELMODRAFT_73068</name>
</gene>
<dbReference type="InterPro" id="IPR019787">
    <property type="entry name" value="Znf_PHD-finger"/>
</dbReference>
<evidence type="ECO:0000256" key="2">
    <source>
        <dbReference type="ARBA" id="ARBA00022723"/>
    </source>
</evidence>
<dbReference type="Gene3D" id="3.30.40.10">
    <property type="entry name" value="Zinc/RING finger domain, C3HC4 (zinc finger)"/>
    <property type="match status" value="1"/>
</dbReference>
<dbReference type="EMBL" id="GL377565">
    <property type="protein sequence ID" value="EFJ38259.1"/>
    <property type="molecule type" value="Genomic_DNA"/>
</dbReference>
<reference evidence="8 9" key="1">
    <citation type="journal article" date="2011" name="Science">
        <title>The Selaginella genome identifies genetic changes associated with the evolution of vascular plants.</title>
        <authorList>
            <person name="Banks J.A."/>
            <person name="Nishiyama T."/>
            <person name="Hasebe M."/>
            <person name="Bowman J.L."/>
            <person name="Gribskov M."/>
            <person name="dePamphilis C."/>
            <person name="Albert V.A."/>
            <person name="Aono N."/>
            <person name="Aoyama T."/>
            <person name="Ambrose B.A."/>
            <person name="Ashton N.W."/>
            <person name="Axtell M.J."/>
            <person name="Barker E."/>
            <person name="Barker M.S."/>
            <person name="Bennetzen J.L."/>
            <person name="Bonawitz N.D."/>
            <person name="Chapple C."/>
            <person name="Cheng C."/>
            <person name="Correa L.G."/>
            <person name="Dacre M."/>
            <person name="DeBarry J."/>
            <person name="Dreyer I."/>
            <person name="Elias M."/>
            <person name="Engstrom E.M."/>
            <person name="Estelle M."/>
            <person name="Feng L."/>
            <person name="Finet C."/>
            <person name="Floyd S.K."/>
            <person name="Frommer W.B."/>
            <person name="Fujita T."/>
            <person name="Gramzow L."/>
            <person name="Gutensohn M."/>
            <person name="Harholt J."/>
            <person name="Hattori M."/>
            <person name="Heyl A."/>
            <person name="Hirai T."/>
            <person name="Hiwatashi Y."/>
            <person name="Ishikawa M."/>
            <person name="Iwata M."/>
            <person name="Karol K.G."/>
            <person name="Koehler B."/>
            <person name="Kolukisaoglu U."/>
            <person name="Kubo M."/>
            <person name="Kurata T."/>
            <person name="Lalonde S."/>
            <person name="Li K."/>
            <person name="Li Y."/>
            <person name="Litt A."/>
            <person name="Lyons E."/>
            <person name="Manning G."/>
            <person name="Maruyama T."/>
            <person name="Michael T.P."/>
            <person name="Mikami K."/>
            <person name="Miyazaki S."/>
            <person name="Morinaga S."/>
            <person name="Murata T."/>
            <person name="Mueller-Roeber B."/>
            <person name="Nelson D.R."/>
            <person name="Obara M."/>
            <person name="Oguri Y."/>
            <person name="Olmstead R.G."/>
            <person name="Onodera N."/>
            <person name="Petersen B.L."/>
            <person name="Pils B."/>
            <person name="Prigge M."/>
            <person name="Rensing S.A."/>
            <person name="Riano-Pachon D.M."/>
            <person name="Roberts A.W."/>
            <person name="Sato Y."/>
            <person name="Scheller H.V."/>
            <person name="Schulz B."/>
            <person name="Schulz C."/>
            <person name="Shakirov E.V."/>
            <person name="Shibagaki N."/>
            <person name="Shinohara N."/>
            <person name="Shippen D.E."/>
            <person name="Soerensen I."/>
            <person name="Sotooka R."/>
            <person name="Sugimoto N."/>
            <person name="Sugita M."/>
            <person name="Sumikawa N."/>
            <person name="Tanurdzic M."/>
            <person name="Theissen G."/>
            <person name="Ulvskov P."/>
            <person name="Wakazuki S."/>
            <person name="Weng J.K."/>
            <person name="Willats W.W."/>
            <person name="Wipf D."/>
            <person name="Wolf P.G."/>
            <person name="Yang L."/>
            <person name="Zimmer A.D."/>
            <person name="Zhu Q."/>
            <person name="Mitros T."/>
            <person name="Hellsten U."/>
            <person name="Loque D."/>
            <person name="Otillar R."/>
            <person name="Salamov A."/>
            <person name="Schmutz J."/>
            <person name="Shapiro H."/>
            <person name="Lindquist E."/>
            <person name="Lucas S."/>
            <person name="Rokhsar D."/>
            <person name="Grigoriev I.V."/>
        </authorList>
    </citation>
    <scope>NUCLEOTIDE SEQUENCE [LARGE SCALE GENOMIC DNA]</scope>
</reference>
<sequence>NSSSESEDWGEEPWTVDCPCGVTFDDGEEMVECDECGVWVHTSCCQVSKSVSTYVCDKCKEKKRKEREESEVAQLLVELPGKSVSFD</sequence>
<evidence type="ECO:0000256" key="1">
    <source>
        <dbReference type="ARBA" id="ARBA00004123"/>
    </source>
</evidence>
<feature type="domain" description="Zinc finger PHD-type" evidence="6">
    <location>
        <begin position="19"/>
        <end position="60"/>
    </location>
</feature>
<feature type="non-terminal residue" evidence="8">
    <location>
        <position position="87"/>
    </location>
</feature>
<dbReference type="PANTHER" id="PTHR14571">
    <property type="entry name" value="HISTONE-LYSINE N-METHYLTRANSFERASE SET-26-RELATED"/>
    <property type="match status" value="1"/>
</dbReference>
<dbReference type="Gramene" id="EFJ38259">
    <property type="protein sequence ID" value="EFJ38259"/>
    <property type="gene ID" value="SELMODRAFT_73068"/>
</dbReference>
<dbReference type="InterPro" id="IPR011011">
    <property type="entry name" value="Znf_FYVE_PHD"/>
</dbReference>
<dbReference type="PANTHER" id="PTHR14571:SF9">
    <property type="entry name" value="HISTONE-LYSINE N-METHYLTRANSFERASE SET-26-RELATED"/>
    <property type="match status" value="1"/>
</dbReference>
<keyword evidence="2" id="KW-0479">Metal-binding</keyword>
<keyword evidence="4" id="KW-0862">Zinc</keyword>